<name>A0ABV0B7M5_9SPHN</name>
<dbReference type="PANTHER" id="PTHR11783">
    <property type="entry name" value="SULFOTRANSFERASE SULT"/>
    <property type="match status" value="1"/>
</dbReference>
<evidence type="ECO:0000256" key="1">
    <source>
        <dbReference type="ARBA" id="ARBA00005771"/>
    </source>
</evidence>
<gene>
    <name evidence="4" type="ORF">TPR58_05160</name>
</gene>
<dbReference type="Gene3D" id="3.40.50.300">
    <property type="entry name" value="P-loop containing nucleotide triphosphate hydrolases"/>
    <property type="match status" value="1"/>
</dbReference>
<dbReference type="EMBL" id="JBDIZK010000002">
    <property type="protein sequence ID" value="MEN3746546.1"/>
    <property type="molecule type" value="Genomic_DNA"/>
</dbReference>
<evidence type="ECO:0000259" key="3">
    <source>
        <dbReference type="Pfam" id="PF00685"/>
    </source>
</evidence>
<evidence type="ECO:0000313" key="4">
    <source>
        <dbReference type="EMBL" id="MEN3746546.1"/>
    </source>
</evidence>
<dbReference type="Proteomes" id="UP001427805">
    <property type="component" value="Unassembled WGS sequence"/>
</dbReference>
<keyword evidence="5" id="KW-1185">Reference proteome</keyword>
<dbReference type="Pfam" id="PF00685">
    <property type="entry name" value="Sulfotransfer_1"/>
    <property type="match status" value="1"/>
</dbReference>
<comment type="caution">
    <text evidence="4">The sequence shown here is derived from an EMBL/GenBank/DDBJ whole genome shotgun (WGS) entry which is preliminary data.</text>
</comment>
<dbReference type="InterPro" id="IPR000863">
    <property type="entry name" value="Sulfotransferase_dom"/>
</dbReference>
<reference evidence="4 5" key="1">
    <citation type="submission" date="2024-05" db="EMBL/GenBank/DDBJ databases">
        <title>Sphingomonas sp. HF-S3 16S ribosomal RNA gene Genome sequencing and assembly.</title>
        <authorList>
            <person name="Lee H."/>
        </authorList>
    </citation>
    <scope>NUCLEOTIDE SEQUENCE [LARGE SCALE GENOMIC DNA]</scope>
    <source>
        <strain evidence="4 5">HF-S3</strain>
    </source>
</reference>
<feature type="domain" description="Sulfotransferase" evidence="3">
    <location>
        <begin position="122"/>
        <end position="288"/>
    </location>
</feature>
<dbReference type="InterPro" id="IPR027417">
    <property type="entry name" value="P-loop_NTPase"/>
</dbReference>
<sequence length="299" mass="33186">MKRYWLASYPKSGNTWLRLLLANIGREEPVSINGFGGSRTGIASARGWFETALHLPSGLLTHAECDALRPLVYASDEMIEEDGQLESSPLGDVSFCKAHDAYVHVADGIPLMRGGASIAGAILIVRDPRDVATSLANHLGRDVDQAIRFMSRPDAALCEATDGQRNQLRQTLLDWGDHARSWLDQSDLPVHLLRYEELHANTERALMEALEFCGIAIDEAEVARSAAFADFGTLRAQEDREGFREAPVFGNDTARFFRSGRVGGWRDELSEQQVRAIEAAHAPVMRRLGYELHYAKEHS</sequence>
<organism evidence="4 5">
    <name type="scientific">Sphingomonas rustica</name>
    <dbReference type="NCBI Taxonomy" id="3103142"/>
    <lineage>
        <taxon>Bacteria</taxon>
        <taxon>Pseudomonadati</taxon>
        <taxon>Pseudomonadota</taxon>
        <taxon>Alphaproteobacteria</taxon>
        <taxon>Sphingomonadales</taxon>
        <taxon>Sphingomonadaceae</taxon>
        <taxon>Sphingomonas</taxon>
    </lineage>
</organism>
<comment type="similarity">
    <text evidence="1">Belongs to the sulfotransferase 1 family.</text>
</comment>
<protein>
    <submittedName>
        <fullName evidence="4">Sulfotransferase domain-containing protein</fullName>
    </submittedName>
</protein>
<evidence type="ECO:0000256" key="2">
    <source>
        <dbReference type="ARBA" id="ARBA00022679"/>
    </source>
</evidence>
<proteinExistence type="inferred from homology"/>
<dbReference type="SUPFAM" id="SSF52540">
    <property type="entry name" value="P-loop containing nucleoside triphosphate hydrolases"/>
    <property type="match status" value="1"/>
</dbReference>
<evidence type="ECO:0000313" key="5">
    <source>
        <dbReference type="Proteomes" id="UP001427805"/>
    </source>
</evidence>
<keyword evidence="2" id="KW-0808">Transferase</keyword>
<accession>A0ABV0B7M5</accession>
<dbReference type="RefSeq" id="WP_346245545.1">
    <property type="nucleotide sequence ID" value="NZ_JBDIZK010000002.1"/>
</dbReference>